<dbReference type="Proteomes" id="UP001185012">
    <property type="component" value="Unassembled WGS sequence"/>
</dbReference>
<evidence type="ECO:0000313" key="2">
    <source>
        <dbReference type="EMBL" id="MDR6227061.1"/>
    </source>
</evidence>
<feature type="transmembrane region" description="Helical" evidence="1">
    <location>
        <begin position="94"/>
        <end position="111"/>
    </location>
</feature>
<gene>
    <name evidence="2" type="ORF">JOE21_003073</name>
</gene>
<sequence>MSILRESLFIYKENLSKIVILGFTILLPVQILLTIISNYLYFNYGMADLLFIADWINGICVLISISVVSIPFIQIAKNTVMEENSTLTSTYDAFMRYMLPVYLVSIPYVIAVSLGMLVLLIPGIIISVLFFAFPFVFVIEGETWKESIKKAYAFGKSHFINLLLVIILFTLMEWLISMLTMFMTNLFTESYLIILSVNFLASVFYFPIFYFFITVKYLNWIGEGKMDTFST</sequence>
<evidence type="ECO:0000256" key="1">
    <source>
        <dbReference type="SAM" id="Phobius"/>
    </source>
</evidence>
<name>A0ABU1IQS8_9BACL</name>
<feature type="transmembrane region" description="Helical" evidence="1">
    <location>
        <begin position="52"/>
        <end position="73"/>
    </location>
</feature>
<reference evidence="2 3" key="1">
    <citation type="submission" date="2023-07" db="EMBL/GenBank/DDBJ databases">
        <title>Genomic Encyclopedia of Type Strains, Phase IV (KMG-IV): sequencing the most valuable type-strain genomes for metagenomic binning, comparative biology and taxonomic classification.</title>
        <authorList>
            <person name="Goeker M."/>
        </authorList>
    </citation>
    <scope>NUCLEOTIDE SEQUENCE [LARGE SCALE GENOMIC DNA]</scope>
    <source>
        <strain evidence="2 3">DSM 45903</strain>
    </source>
</reference>
<dbReference type="EMBL" id="JAVDQG010000007">
    <property type="protein sequence ID" value="MDR6227061.1"/>
    <property type="molecule type" value="Genomic_DNA"/>
</dbReference>
<proteinExistence type="predicted"/>
<keyword evidence="1" id="KW-0812">Transmembrane</keyword>
<accession>A0ABU1IQS8</accession>
<feature type="transmembrane region" description="Helical" evidence="1">
    <location>
        <begin position="159"/>
        <end position="179"/>
    </location>
</feature>
<keyword evidence="3" id="KW-1185">Reference proteome</keyword>
<evidence type="ECO:0008006" key="4">
    <source>
        <dbReference type="Google" id="ProtNLM"/>
    </source>
</evidence>
<feature type="transmembrane region" description="Helical" evidence="1">
    <location>
        <begin position="117"/>
        <end position="139"/>
    </location>
</feature>
<keyword evidence="1" id="KW-0472">Membrane</keyword>
<feature type="transmembrane region" description="Helical" evidence="1">
    <location>
        <begin position="191"/>
        <end position="213"/>
    </location>
</feature>
<protein>
    <recommendedName>
        <fullName evidence="4">Glycerophosphoryl diester phosphodiesterase membrane domain-containing protein</fullName>
    </recommendedName>
</protein>
<organism evidence="2 3">
    <name type="scientific">Desmospora profundinema</name>
    <dbReference type="NCBI Taxonomy" id="1571184"/>
    <lineage>
        <taxon>Bacteria</taxon>
        <taxon>Bacillati</taxon>
        <taxon>Bacillota</taxon>
        <taxon>Bacilli</taxon>
        <taxon>Bacillales</taxon>
        <taxon>Thermoactinomycetaceae</taxon>
        <taxon>Desmospora</taxon>
    </lineage>
</organism>
<evidence type="ECO:0000313" key="3">
    <source>
        <dbReference type="Proteomes" id="UP001185012"/>
    </source>
</evidence>
<feature type="transmembrane region" description="Helical" evidence="1">
    <location>
        <begin position="20"/>
        <end position="40"/>
    </location>
</feature>
<comment type="caution">
    <text evidence="2">The sequence shown here is derived from an EMBL/GenBank/DDBJ whole genome shotgun (WGS) entry which is preliminary data.</text>
</comment>
<keyword evidence="1" id="KW-1133">Transmembrane helix</keyword>